<gene>
    <name evidence="4" type="ORF">QTP70_002298</name>
</gene>
<keyword evidence="5" id="KW-1185">Reference proteome</keyword>
<dbReference type="GO" id="GO:0003676">
    <property type="term" value="F:nucleic acid binding"/>
    <property type="evidence" value="ECO:0007669"/>
    <property type="project" value="InterPro"/>
</dbReference>
<evidence type="ECO:0000256" key="2">
    <source>
        <dbReference type="SAM" id="MobiDB-lite"/>
    </source>
</evidence>
<accession>A0AAE0PTX6</accession>
<proteinExistence type="predicted"/>
<feature type="region of interest" description="Disordered" evidence="2">
    <location>
        <begin position="64"/>
        <end position="84"/>
    </location>
</feature>
<evidence type="ECO:0000259" key="3">
    <source>
        <dbReference type="PROSITE" id="PS50158"/>
    </source>
</evidence>
<name>A0AAE0PTX6_9TELE</name>
<dbReference type="AlphaFoldDB" id="A0AAE0PTX6"/>
<keyword evidence="1" id="KW-0479">Metal-binding</keyword>
<feature type="region of interest" description="Disordered" evidence="2">
    <location>
        <begin position="258"/>
        <end position="290"/>
    </location>
</feature>
<dbReference type="Proteomes" id="UP001274896">
    <property type="component" value="Unassembled WGS sequence"/>
</dbReference>
<dbReference type="InterPro" id="IPR005162">
    <property type="entry name" value="Retrotrans_gag_dom"/>
</dbReference>
<dbReference type="InterPro" id="IPR036875">
    <property type="entry name" value="Znf_CCHC_sf"/>
</dbReference>
<dbReference type="GO" id="GO:0008270">
    <property type="term" value="F:zinc ion binding"/>
    <property type="evidence" value="ECO:0007669"/>
    <property type="project" value="UniProtKB-KW"/>
</dbReference>
<dbReference type="PANTHER" id="PTHR15503:SF36">
    <property type="entry name" value="RETROTRANSPOSON GAG-LIKE PROTEIN 5"/>
    <property type="match status" value="1"/>
</dbReference>
<dbReference type="PROSITE" id="PS50158">
    <property type="entry name" value="ZF_CCHC"/>
    <property type="match status" value="1"/>
</dbReference>
<protein>
    <recommendedName>
        <fullName evidence="3">CCHC-type domain-containing protein</fullName>
    </recommendedName>
</protein>
<dbReference type="InterPro" id="IPR032567">
    <property type="entry name" value="RTL1-rel"/>
</dbReference>
<dbReference type="EMBL" id="JAUCMX010000028">
    <property type="protein sequence ID" value="KAK3507875.1"/>
    <property type="molecule type" value="Genomic_DNA"/>
</dbReference>
<comment type="caution">
    <text evidence="4">The sequence shown here is derived from an EMBL/GenBank/DDBJ whole genome shotgun (WGS) entry which is preliminary data.</text>
</comment>
<feature type="compositionally biased region" description="Pro residues" evidence="2">
    <location>
        <begin position="72"/>
        <end position="84"/>
    </location>
</feature>
<keyword evidence="1" id="KW-0863">Zinc-finger</keyword>
<dbReference type="InterPro" id="IPR001878">
    <property type="entry name" value="Znf_CCHC"/>
</dbReference>
<evidence type="ECO:0000313" key="5">
    <source>
        <dbReference type="Proteomes" id="UP001274896"/>
    </source>
</evidence>
<dbReference type="PANTHER" id="PTHR15503">
    <property type="entry name" value="LDOC1 RELATED"/>
    <property type="match status" value="1"/>
</dbReference>
<dbReference type="Pfam" id="PF03732">
    <property type="entry name" value="Retrotrans_gag"/>
    <property type="match status" value="1"/>
</dbReference>
<feature type="domain" description="CCHC-type" evidence="3">
    <location>
        <begin position="300"/>
        <end position="315"/>
    </location>
</feature>
<reference evidence="4" key="1">
    <citation type="submission" date="2023-06" db="EMBL/GenBank/DDBJ databases">
        <title>Male Hemibagrus guttatus genome.</title>
        <authorList>
            <person name="Bian C."/>
        </authorList>
    </citation>
    <scope>NUCLEOTIDE SEQUENCE</scope>
    <source>
        <strain evidence="4">Male_cb2023</strain>
        <tissue evidence="4">Muscle</tissue>
    </source>
</reference>
<sequence length="329" mass="36212">MNPEMPDPQELLATVAQHESTVQCLEAALAQQETLMATHSQVLTDLMTSIRQIFDRLPSTSATASAASVPLPDSPMPSPLAEPRLPPPQHFSGDPSACDGFLTQCSLTFELQPSSFPSDRAKIAYVITLLSGKALSWATAVWKAQAPFCSSYTRFVEEFKQVFDHPLSGRQASKNLLTLRQKNGSATEYAIQFRTIAAGSGWNDESLMVCFLNGLSEAIKDDLAIREPARDLETLIDQAIQLDNRLRERNLNRPCVSTLSASPTPAQMLPVPQNSPEPMQLGRTRLSPSERDRRMRERCCLYCGLYGHFRSTCPELSGNAPSRTGKEGL</sequence>
<organism evidence="4 5">
    <name type="scientific">Hemibagrus guttatus</name>
    <dbReference type="NCBI Taxonomy" id="175788"/>
    <lineage>
        <taxon>Eukaryota</taxon>
        <taxon>Metazoa</taxon>
        <taxon>Chordata</taxon>
        <taxon>Craniata</taxon>
        <taxon>Vertebrata</taxon>
        <taxon>Euteleostomi</taxon>
        <taxon>Actinopterygii</taxon>
        <taxon>Neopterygii</taxon>
        <taxon>Teleostei</taxon>
        <taxon>Ostariophysi</taxon>
        <taxon>Siluriformes</taxon>
        <taxon>Bagridae</taxon>
        <taxon>Hemibagrus</taxon>
    </lineage>
</organism>
<dbReference type="SUPFAM" id="SSF57756">
    <property type="entry name" value="Retrovirus zinc finger-like domains"/>
    <property type="match status" value="1"/>
</dbReference>
<keyword evidence="1" id="KW-0862">Zinc</keyword>
<evidence type="ECO:0000256" key="1">
    <source>
        <dbReference type="PROSITE-ProRule" id="PRU00047"/>
    </source>
</evidence>
<evidence type="ECO:0000313" key="4">
    <source>
        <dbReference type="EMBL" id="KAK3507875.1"/>
    </source>
</evidence>